<dbReference type="KEGG" id="blag:BLTE_13650"/>
<dbReference type="EMBL" id="AP018907">
    <property type="protein sequence ID" value="BBF92680.1"/>
    <property type="molecule type" value="Genomic_DNA"/>
</dbReference>
<evidence type="ECO:0000313" key="2">
    <source>
        <dbReference type="Proteomes" id="UP000266934"/>
    </source>
</evidence>
<keyword evidence="2" id="KW-1185">Reference proteome</keyword>
<reference evidence="1 2" key="1">
    <citation type="submission" date="2018-08" db="EMBL/GenBank/DDBJ databases">
        <title>Complete genome sequencing of Blastochloris tepida GI.</title>
        <authorList>
            <person name="Tsukatani Y."/>
            <person name="Mori H."/>
        </authorList>
    </citation>
    <scope>NUCLEOTIDE SEQUENCE [LARGE SCALE GENOMIC DNA]</scope>
    <source>
        <strain evidence="1 2">GI</strain>
    </source>
</reference>
<gene>
    <name evidence="1" type="ORF">BLTE_13650</name>
</gene>
<proteinExistence type="predicted"/>
<accession>A0A348FZE7</accession>
<dbReference type="Proteomes" id="UP000266934">
    <property type="component" value="Chromosome"/>
</dbReference>
<evidence type="ECO:0000313" key="1">
    <source>
        <dbReference type="EMBL" id="BBF92680.1"/>
    </source>
</evidence>
<sequence>MPPDLTPLYISDKEAGLLLLGRKRASEWPAIATVLERSGLPKVDPLMGGRYWPAVKAWLDRRHGVGSTGGGYAADGQENWSYGRKAKSV</sequence>
<protein>
    <submittedName>
        <fullName evidence="1">Uncharacterized protein</fullName>
    </submittedName>
</protein>
<organism evidence="1 2">
    <name type="scientific">Blastochloris tepida</name>
    <dbReference type="NCBI Taxonomy" id="2233851"/>
    <lineage>
        <taxon>Bacteria</taxon>
        <taxon>Pseudomonadati</taxon>
        <taxon>Pseudomonadota</taxon>
        <taxon>Alphaproteobacteria</taxon>
        <taxon>Hyphomicrobiales</taxon>
        <taxon>Blastochloridaceae</taxon>
        <taxon>Blastochloris</taxon>
    </lineage>
</organism>
<name>A0A348FZE7_9HYPH</name>
<dbReference type="AlphaFoldDB" id="A0A348FZE7"/>